<reference evidence="2 3" key="1">
    <citation type="submission" date="2017-06" db="EMBL/GenBank/DDBJ databases">
        <authorList>
            <consortium name="Pathogen Informatics"/>
        </authorList>
    </citation>
    <scope>NUCLEOTIDE SEQUENCE [LARGE SCALE GENOMIC DNA]</scope>
    <source>
        <strain evidence="2 3">NCTC13788</strain>
    </source>
</reference>
<accession>A0A239SV40</accession>
<feature type="transmembrane region" description="Helical" evidence="1">
    <location>
        <begin position="35"/>
        <end position="63"/>
    </location>
</feature>
<dbReference type="Proteomes" id="UP000215185">
    <property type="component" value="Chromosome 1"/>
</dbReference>
<organism evidence="2 3">
    <name type="scientific">Streptococcus merionis</name>
    <dbReference type="NCBI Taxonomy" id="400065"/>
    <lineage>
        <taxon>Bacteria</taxon>
        <taxon>Bacillati</taxon>
        <taxon>Bacillota</taxon>
        <taxon>Bacilli</taxon>
        <taxon>Lactobacillales</taxon>
        <taxon>Streptococcaceae</taxon>
        <taxon>Streptococcus</taxon>
    </lineage>
</organism>
<name>A0A239SV40_9STRE</name>
<sequence>MTVRQMTRIAILSSLCVALRLLFGAFPNIKPITAIFLLLIGYLPFWQVVTIASLTMLVTGLYLGFGIWVIWQIVAYTVVLAIWKALTAILFGKKEATLVLQTILSGVMPFIYSLVMALFSSVTYGTSLWPYVINGLSFDVLHAVSTVCFYPILFYILRRFFVYEKNIF</sequence>
<keyword evidence="1" id="KW-1133">Transmembrane helix</keyword>
<evidence type="ECO:0000313" key="2">
    <source>
        <dbReference type="EMBL" id="SNU88473.1"/>
    </source>
</evidence>
<gene>
    <name evidence="2" type="ORF">SAMEA4412692_01077</name>
</gene>
<dbReference type="Gene3D" id="1.10.1760.20">
    <property type="match status" value="1"/>
</dbReference>
<dbReference type="eggNOG" id="COG4720">
    <property type="taxonomic scope" value="Bacteria"/>
</dbReference>
<protein>
    <submittedName>
        <fullName evidence="2">Substrate-specific component CbrT of predicted cobalamin ECF transporter</fullName>
    </submittedName>
</protein>
<proteinExistence type="predicted"/>
<dbReference type="EMBL" id="LT906439">
    <property type="protein sequence ID" value="SNU88473.1"/>
    <property type="molecule type" value="Genomic_DNA"/>
</dbReference>
<feature type="transmembrane region" description="Helical" evidence="1">
    <location>
        <begin position="140"/>
        <end position="157"/>
    </location>
</feature>
<keyword evidence="1" id="KW-0812">Transmembrane</keyword>
<evidence type="ECO:0000313" key="3">
    <source>
        <dbReference type="Proteomes" id="UP000215185"/>
    </source>
</evidence>
<dbReference type="STRING" id="1123308.GCA_000380085_01384"/>
<evidence type="ECO:0000256" key="1">
    <source>
        <dbReference type="SAM" id="Phobius"/>
    </source>
</evidence>
<dbReference type="AlphaFoldDB" id="A0A239SV40"/>
<feature type="transmembrane region" description="Helical" evidence="1">
    <location>
        <begin position="69"/>
        <end position="91"/>
    </location>
</feature>
<keyword evidence="3" id="KW-1185">Reference proteome</keyword>
<dbReference type="KEGG" id="smen:SAMEA4412692_1077"/>
<keyword evidence="1" id="KW-0472">Membrane</keyword>
<feature type="transmembrane region" description="Helical" evidence="1">
    <location>
        <begin position="98"/>
        <end position="120"/>
    </location>
</feature>